<accession>A0A9P0Q0Y2</accession>
<dbReference type="GO" id="GO:0055085">
    <property type="term" value="P:transmembrane transport"/>
    <property type="evidence" value="ECO:0007669"/>
    <property type="project" value="InterPro"/>
</dbReference>
<keyword evidence="2 5" id="KW-0812">Transmembrane</keyword>
<gene>
    <name evidence="7" type="ORF">ACAOBT_LOCUS28084</name>
</gene>
<feature type="transmembrane region" description="Helical" evidence="5">
    <location>
        <begin position="58"/>
        <end position="85"/>
    </location>
</feature>
<name>A0A9P0Q0Y2_ACAOB</name>
<dbReference type="InterPro" id="IPR002645">
    <property type="entry name" value="STAS_dom"/>
</dbReference>
<keyword evidence="8" id="KW-1185">Reference proteome</keyword>
<feature type="transmembrane region" description="Helical" evidence="5">
    <location>
        <begin position="365"/>
        <end position="384"/>
    </location>
</feature>
<feature type="transmembrane region" description="Helical" evidence="5">
    <location>
        <begin position="391"/>
        <end position="412"/>
    </location>
</feature>
<keyword evidence="4 5" id="KW-0472">Membrane</keyword>
<dbReference type="PANTHER" id="PTHR11814">
    <property type="entry name" value="SULFATE TRANSPORTER"/>
    <property type="match status" value="1"/>
</dbReference>
<dbReference type="SUPFAM" id="SSF52091">
    <property type="entry name" value="SpoIIaa-like"/>
    <property type="match status" value="1"/>
</dbReference>
<comment type="caution">
    <text evidence="7">The sequence shown here is derived from an EMBL/GenBank/DDBJ whole genome shotgun (WGS) entry which is preliminary data.</text>
</comment>
<evidence type="ECO:0000256" key="3">
    <source>
        <dbReference type="ARBA" id="ARBA00022989"/>
    </source>
</evidence>
<feature type="transmembrane region" description="Helical" evidence="5">
    <location>
        <begin position="114"/>
        <end position="134"/>
    </location>
</feature>
<dbReference type="EMBL" id="CAKOFQ010007596">
    <property type="protein sequence ID" value="CAH2004593.1"/>
    <property type="molecule type" value="Genomic_DNA"/>
</dbReference>
<sequence>MGKDTVSPDEPETSSKFKKFLRKRIHILQWLPNYTKGDILADFIAGITVGMTMIPQSLAYAGLAGVAPQYGLYTAFIGSFTYVFFGTIKEVSIGPTSLMSLLVFSYVRGGPVEYVILLTFIAGCVEMLMGILNLGFLVDFISPCLTSGFTSASALIIIVAQMKHLLGIKINSHDTFEVMKELSIHFREISGPDAILGFSCIAFLFCFKQLAKIPVHHPATKKFIWLLSISKNAIVVLLTTVIAAYLHKNMEGGAPFKLTGPVPKGLPDFGFPSIETHQGNRTVGYKEMVSTLGSGMIVIPVVAVLANVAIAKAYSSDVIVDASQEMMTLGLCNILGSFVKAMPSCGAFTRSSVASSSDVRTPLQGVYSGSIIVLALSFLAPYFYFIPKPTLAAVLITAASSLIDFEIFQVLWRCNKVDCFLTAFTFVIGTIKGVETAIVIGCICNALVLLKMWSRPKIRIAVKSEDKPGEEYLLIKPELGLYYPAADYLTESVKKAHKSYPHLAIAIDCSSVLNVDYAAAKTFESLLNNYNQDDSEMRLINVNPKVKEVLRQVFDDEAKMKLCKSEMDLNTSINIFEREDERPLLSYELERRKSSVKTAYSNQERKMSIYDIE</sequence>
<evidence type="ECO:0000256" key="2">
    <source>
        <dbReference type="ARBA" id="ARBA00022692"/>
    </source>
</evidence>
<reference evidence="7" key="1">
    <citation type="submission" date="2022-03" db="EMBL/GenBank/DDBJ databases">
        <authorList>
            <person name="Sayadi A."/>
        </authorList>
    </citation>
    <scope>NUCLEOTIDE SEQUENCE</scope>
</reference>
<feature type="transmembrane region" description="Helical" evidence="5">
    <location>
        <begin position="223"/>
        <end position="246"/>
    </location>
</feature>
<dbReference type="Pfam" id="PF01740">
    <property type="entry name" value="STAS"/>
    <property type="match status" value="1"/>
</dbReference>
<dbReference type="Gene3D" id="3.30.750.24">
    <property type="entry name" value="STAS domain"/>
    <property type="match status" value="1"/>
</dbReference>
<proteinExistence type="predicted"/>
<protein>
    <recommendedName>
        <fullName evidence="6">STAS domain-containing protein</fullName>
    </recommendedName>
</protein>
<dbReference type="Proteomes" id="UP001152888">
    <property type="component" value="Unassembled WGS sequence"/>
</dbReference>
<dbReference type="GO" id="GO:0016020">
    <property type="term" value="C:membrane"/>
    <property type="evidence" value="ECO:0007669"/>
    <property type="project" value="UniProtKB-SubCell"/>
</dbReference>
<evidence type="ECO:0000313" key="7">
    <source>
        <dbReference type="EMBL" id="CAH2004593.1"/>
    </source>
</evidence>
<dbReference type="AlphaFoldDB" id="A0A9P0Q0Y2"/>
<dbReference type="OrthoDB" id="288203at2759"/>
<evidence type="ECO:0000259" key="6">
    <source>
        <dbReference type="PROSITE" id="PS50801"/>
    </source>
</evidence>
<evidence type="ECO:0000256" key="1">
    <source>
        <dbReference type="ARBA" id="ARBA00004141"/>
    </source>
</evidence>
<feature type="transmembrane region" description="Helical" evidence="5">
    <location>
        <begin position="424"/>
        <end position="450"/>
    </location>
</feature>
<dbReference type="PROSITE" id="PS50801">
    <property type="entry name" value="STAS"/>
    <property type="match status" value="1"/>
</dbReference>
<dbReference type="InterPro" id="IPR011547">
    <property type="entry name" value="SLC26A/SulP_dom"/>
</dbReference>
<evidence type="ECO:0000313" key="8">
    <source>
        <dbReference type="Proteomes" id="UP001152888"/>
    </source>
</evidence>
<feature type="transmembrane region" description="Helical" evidence="5">
    <location>
        <begin position="194"/>
        <end position="211"/>
    </location>
</feature>
<feature type="domain" description="STAS" evidence="6">
    <location>
        <begin position="481"/>
        <end position="551"/>
    </location>
</feature>
<comment type="subcellular location">
    <subcellularLocation>
        <location evidence="1">Membrane</location>
        <topology evidence="1">Multi-pass membrane protein</topology>
    </subcellularLocation>
</comment>
<dbReference type="CDD" id="cd07042">
    <property type="entry name" value="STAS_SulP_like_sulfate_transporter"/>
    <property type="match status" value="1"/>
</dbReference>
<dbReference type="InterPro" id="IPR001902">
    <property type="entry name" value="SLC26A/SulP_fam"/>
</dbReference>
<evidence type="ECO:0000256" key="5">
    <source>
        <dbReference type="SAM" id="Phobius"/>
    </source>
</evidence>
<organism evidence="7 8">
    <name type="scientific">Acanthoscelides obtectus</name>
    <name type="common">Bean weevil</name>
    <name type="synonym">Bruchus obtectus</name>
    <dbReference type="NCBI Taxonomy" id="200917"/>
    <lineage>
        <taxon>Eukaryota</taxon>
        <taxon>Metazoa</taxon>
        <taxon>Ecdysozoa</taxon>
        <taxon>Arthropoda</taxon>
        <taxon>Hexapoda</taxon>
        <taxon>Insecta</taxon>
        <taxon>Pterygota</taxon>
        <taxon>Neoptera</taxon>
        <taxon>Endopterygota</taxon>
        <taxon>Coleoptera</taxon>
        <taxon>Polyphaga</taxon>
        <taxon>Cucujiformia</taxon>
        <taxon>Chrysomeloidea</taxon>
        <taxon>Chrysomelidae</taxon>
        <taxon>Bruchinae</taxon>
        <taxon>Bruchini</taxon>
        <taxon>Acanthoscelides</taxon>
    </lineage>
</organism>
<dbReference type="InterPro" id="IPR036513">
    <property type="entry name" value="STAS_dom_sf"/>
</dbReference>
<feature type="transmembrane region" description="Helical" evidence="5">
    <location>
        <begin position="140"/>
        <end position="160"/>
    </location>
</feature>
<keyword evidence="3 5" id="KW-1133">Transmembrane helix</keyword>
<evidence type="ECO:0000256" key="4">
    <source>
        <dbReference type="ARBA" id="ARBA00023136"/>
    </source>
</evidence>
<dbReference type="Pfam" id="PF00916">
    <property type="entry name" value="Sulfate_transp"/>
    <property type="match status" value="1"/>
</dbReference>
<feature type="transmembrane region" description="Helical" evidence="5">
    <location>
        <begin position="289"/>
        <end position="310"/>
    </location>
</feature>